<evidence type="ECO:0000256" key="1">
    <source>
        <dbReference type="SAM" id="MobiDB-lite"/>
    </source>
</evidence>
<dbReference type="PATRIC" id="fig|507754.4.peg.130"/>
<evidence type="ECO:0000313" key="2">
    <source>
        <dbReference type="EMBL" id="KPV46158.1"/>
    </source>
</evidence>
<feature type="region of interest" description="Disordered" evidence="1">
    <location>
        <begin position="1"/>
        <end position="29"/>
    </location>
</feature>
<protein>
    <submittedName>
        <fullName evidence="2">Uncharacterized protein</fullName>
    </submittedName>
</protein>
<dbReference type="Proteomes" id="UP000050320">
    <property type="component" value="Unassembled WGS sequence"/>
</dbReference>
<evidence type="ECO:0000313" key="5">
    <source>
        <dbReference type="Proteomes" id="UP000050515"/>
    </source>
</evidence>
<proteinExistence type="predicted"/>
<name>A0A0P9ER47_9ARCH</name>
<evidence type="ECO:0000313" key="3">
    <source>
        <dbReference type="EMBL" id="KQB36303.1"/>
    </source>
</evidence>
<dbReference type="EMBL" id="LKBG01000028">
    <property type="protein sequence ID" value="KQB36303.1"/>
    <property type="molecule type" value="Genomic_DNA"/>
</dbReference>
<gene>
    <name evidence="3" type="ORF">AOG54_07635</name>
    <name evidence="2" type="ORF">SE19_06820</name>
</gene>
<dbReference type="AlphaFoldDB" id="A0A0P9ER47"/>
<keyword evidence="4" id="KW-1185">Reference proteome</keyword>
<accession>A0A0P9ER47</accession>
<evidence type="ECO:0000313" key="4">
    <source>
        <dbReference type="Proteomes" id="UP000050320"/>
    </source>
</evidence>
<dbReference type="Proteomes" id="UP000050515">
    <property type="component" value="Unassembled WGS sequence"/>
</dbReference>
<reference evidence="2 5" key="1">
    <citation type="submission" date="2015-09" db="EMBL/GenBank/DDBJ databases">
        <title>Draft genome sequence of Acidiplasma aeolicum DSM 18409.</title>
        <authorList>
            <person name="Hemp J."/>
        </authorList>
    </citation>
    <scope>NUCLEOTIDE SEQUENCE [LARGE SCALE GENOMIC DNA]</scope>
    <source>
        <strain evidence="2 5">V</strain>
    </source>
</reference>
<sequence>MVYASGSKVGEIIKGDEEDNEGNGHDGQDYGYVKERLIKSYKLLICQTSLVYRQKDDDSK</sequence>
<comment type="caution">
    <text evidence="2">The sequence shown here is derived from an EMBL/GenBank/DDBJ whole genome shotgun (WGS) entry which is preliminary data.</text>
</comment>
<reference evidence="3 4" key="2">
    <citation type="submission" date="2015-09" db="EMBL/GenBank/DDBJ databases">
        <title>Heavy metals and arsenic resistance mechanisms in polyextremophilic archaea of the family Ferroplasmaceae.</title>
        <authorList>
            <person name="Bulaev A.G."/>
            <person name="Kanygina A.V."/>
        </authorList>
    </citation>
    <scope>NUCLEOTIDE SEQUENCE [LARGE SCALE GENOMIC DNA]</scope>
    <source>
        <strain evidence="3 4">VT</strain>
    </source>
</reference>
<organism evidence="2 5">
    <name type="scientific">Acidiplasma aeolicum</name>
    <dbReference type="NCBI Taxonomy" id="507754"/>
    <lineage>
        <taxon>Archaea</taxon>
        <taxon>Methanobacteriati</taxon>
        <taxon>Thermoplasmatota</taxon>
        <taxon>Thermoplasmata</taxon>
        <taxon>Thermoplasmatales</taxon>
        <taxon>Ferroplasmaceae</taxon>
        <taxon>Acidiplasma</taxon>
    </lineage>
</organism>
<dbReference type="EMBL" id="LJCQ01000291">
    <property type="protein sequence ID" value="KPV46158.1"/>
    <property type="molecule type" value="Genomic_DNA"/>
</dbReference>